<accession>A0A131Y294</accession>
<sequence>TQASSSDQLARVVLHIVCKVEELGLEVVRLVSDNHKVNTSAMDILCNGARSYCIPHPVDTQRKLFLAFDQSHIIKNVRSQFLARQLGGNKEISSSHKNFFKSHAGWKHYNASEVFNKKAHLPNKY</sequence>
<proteinExistence type="evidence at transcript level"/>
<protein>
    <submittedName>
        <fullName evidence="1">Uncharacterized protein</fullName>
    </submittedName>
</protein>
<dbReference type="AlphaFoldDB" id="A0A131Y294"/>
<reference evidence="1" key="1">
    <citation type="submission" date="2016-02" db="EMBL/GenBank/DDBJ databases">
        <title>RNAseq analyses of the midgut from blood- or serum-fed Ixodes ricinus ticks.</title>
        <authorList>
            <person name="Perner J."/>
            <person name="Provaznik J."/>
            <person name="Schrenkova J."/>
            <person name="Urbanova V."/>
            <person name="Ribeiro J.M."/>
            <person name="Kopacek P."/>
        </authorList>
    </citation>
    <scope>NUCLEOTIDE SEQUENCE</scope>
    <source>
        <tissue evidence="1">Gut</tissue>
    </source>
</reference>
<feature type="non-terminal residue" evidence="1">
    <location>
        <position position="1"/>
    </location>
</feature>
<evidence type="ECO:0000313" key="1">
    <source>
        <dbReference type="EMBL" id="JAP73614.1"/>
    </source>
</evidence>
<name>A0A131Y294_IXORI</name>
<organism evidence="1">
    <name type="scientific">Ixodes ricinus</name>
    <name type="common">Common tick</name>
    <name type="synonym">Acarus ricinus</name>
    <dbReference type="NCBI Taxonomy" id="34613"/>
    <lineage>
        <taxon>Eukaryota</taxon>
        <taxon>Metazoa</taxon>
        <taxon>Ecdysozoa</taxon>
        <taxon>Arthropoda</taxon>
        <taxon>Chelicerata</taxon>
        <taxon>Arachnida</taxon>
        <taxon>Acari</taxon>
        <taxon>Parasitiformes</taxon>
        <taxon>Ixodida</taxon>
        <taxon>Ixodoidea</taxon>
        <taxon>Ixodidae</taxon>
        <taxon>Ixodinae</taxon>
        <taxon>Ixodes</taxon>
    </lineage>
</organism>
<dbReference type="EMBL" id="GEFM01002182">
    <property type="protein sequence ID" value="JAP73614.1"/>
    <property type="molecule type" value="mRNA"/>
</dbReference>